<evidence type="ECO:0008006" key="5">
    <source>
        <dbReference type="Google" id="ProtNLM"/>
    </source>
</evidence>
<protein>
    <recommendedName>
        <fullName evidence="5">Integral membrane protein</fullName>
    </recommendedName>
</protein>
<feature type="transmembrane region" description="Helical" evidence="2">
    <location>
        <begin position="92"/>
        <end position="114"/>
    </location>
</feature>
<feature type="compositionally biased region" description="Gly residues" evidence="1">
    <location>
        <begin position="238"/>
        <end position="256"/>
    </location>
</feature>
<keyword evidence="2" id="KW-1133">Transmembrane helix</keyword>
<feature type="region of interest" description="Disordered" evidence="1">
    <location>
        <begin position="223"/>
        <end position="256"/>
    </location>
</feature>
<evidence type="ECO:0000256" key="1">
    <source>
        <dbReference type="SAM" id="MobiDB-lite"/>
    </source>
</evidence>
<proteinExistence type="predicted"/>
<evidence type="ECO:0000313" key="3">
    <source>
        <dbReference type="EMBL" id="GAA1408735.1"/>
    </source>
</evidence>
<organism evidence="3 4">
    <name type="scientific">Kitasatospora putterlickiae</name>
    <dbReference type="NCBI Taxonomy" id="221725"/>
    <lineage>
        <taxon>Bacteria</taxon>
        <taxon>Bacillati</taxon>
        <taxon>Actinomycetota</taxon>
        <taxon>Actinomycetes</taxon>
        <taxon>Kitasatosporales</taxon>
        <taxon>Streptomycetaceae</taxon>
        <taxon>Kitasatospora</taxon>
    </lineage>
</organism>
<gene>
    <name evidence="3" type="ORF">GCM10009639_58810</name>
</gene>
<keyword evidence="2" id="KW-0812">Transmembrane</keyword>
<evidence type="ECO:0000313" key="4">
    <source>
        <dbReference type="Proteomes" id="UP001499863"/>
    </source>
</evidence>
<dbReference type="Proteomes" id="UP001499863">
    <property type="component" value="Unassembled WGS sequence"/>
</dbReference>
<feature type="transmembrane region" description="Helical" evidence="2">
    <location>
        <begin position="64"/>
        <end position="86"/>
    </location>
</feature>
<evidence type="ECO:0000256" key="2">
    <source>
        <dbReference type="SAM" id="Phobius"/>
    </source>
</evidence>
<keyword evidence="2" id="KW-0472">Membrane</keyword>
<name>A0ABN1YGZ6_9ACTN</name>
<reference evidence="3 4" key="1">
    <citation type="journal article" date="2019" name="Int. J. Syst. Evol. Microbiol.">
        <title>The Global Catalogue of Microorganisms (GCM) 10K type strain sequencing project: providing services to taxonomists for standard genome sequencing and annotation.</title>
        <authorList>
            <consortium name="The Broad Institute Genomics Platform"/>
            <consortium name="The Broad Institute Genome Sequencing Center for Infectious Disease"/>
            <person name="Wu L."/>
            <person name="Ma J."/>
        </authorList>
    </citation>
    <scope>NUCLEOTIDE SEQUENCE [LARGE SCALE GENOMIC DNA]</scope>
    <source>
        <strain evidence="3 4">JCM 12393</strain>
    </source>
</reference>
<sequence length="256" mass="26017">MSLGRGLVVAAPGAFSVSRSGSTLAGMSADEVLRRGRDGTTVDLVLEPGGGSWPAAGLLVLRTLAVLLAVGVVFLPAVILLVVVAVVVGATFVGAVTVCGALWASAVLVLWPFVAAGELRSVRRVQFAPVRAPAELRFVRGAGAGAWAPISGLRRIQLDESVEVPYEGDPEPAGRTLDITVVTATGDDGGGRHRAPKGTDADALQRALEELLGPAGVRVLRSTERRVRPKPQPPSGGWVYGGSGSANSGGGFSGGG</sequence>
<keyword evidence="4" id="KW-1185">Reference proteome</keyword>
<dbReference type="EMBL" id="BAAAKJ010000345">
    <property type="protein sequence ID" value="GAA1408735.1"/>
    <property type="molecule type" value="Genomic_DNA"/>
</dbReference>
<comment type="caution">
    <text evidence="3">The sequence shown here is derived from an EMBL/GenBank/DDBJ whole genome shotgun (WGS) entry which is preliminary data.</text>
</comment>
<accession>A0ABN1YGZ6</accession>